<sequence length="545" mass="61839">MTHRLRNVLGIDVRVFEAGETVGGTWFWNRYPGARCDSESYTYCFSFSDELLEEWDWTCKYPEQKQLLAYLEHVADRFDLRRSIEFDTRVLSAEFVDETGLWRVTTNRDEHVHARFLVSAIGALSIAPYTPHFHGIESFQGKWYHTADWPHEPVDFSGKRVGVIGTGSSGVQTIPVVAEQAEHVTVFQRTAQYSIPANHDTFTEDMWRDIKSHYRELWDKAQQSAGGFPWEHNGKGALEVDDQERQATYEKMWREGGMKFALGSFKDISYDPAANETASNFIKRKIREAVRDPETAEALIPDHPFWARRPIVDTNYYQTYNRNNVALVDLKKTPIIEVTPDGVRTSTGVVPLEILIFATGFDAITGPFFNIDLRGYHGLTIRDKWAHGGSTYLGLMTSGFPNFFMVGGPGSTTGNVPLTLETHGDWIADCIDYMRCNGINLIEASAEAENEWTDYVQERAQNSMLAHANSWINGANIPGKTRFYNFYLGHFGRYRKQLQDIAQQGYPGFEMDRVPVRKKTPAPGSDAATRPGHGSFERLTATHLA</sequence>
<reference evidence="9 10" key="2">
    <citation type="submission" date="2020-07" db="EMBL/GenBank/DDBJ databases">
        <authorList>
            <person name="Yu X."/>
        </authorList>
    </citation>
    <scope>NUCLEOTIDE SEQUENCE [LARGE SCALE GENOMIC DNA]</scope>
    <source>
        <strain evidence="10">24</strain>
    </source>
</reference>
<evidence type="ECO:0000256" key="4">
    <source>
        <dbReference type="ARBA" id="ARBA00022827"/>
    </source>
</evidence>
<evidence type="ECO:0000256" key="2">
    <source>
        <dbReference type="ARBA" id="ARBA00010139"/>
    </source>
</evidence>
<keyword evidence="3" id="KW-0285">Flavoprotein</keyword>
<gene>
    <name evidence="9" type="ORF">H0P51_07385</name>
</gene>
<dbReference type="PANTHER" id="PTHR43098:SF3">
    <property type="entry name" value="L-ORNITHINE N(5)-MONOOXYGENASE-RELATED"/>
    <property type="match status" value="1"/>
</dbReference>
<keyword evidence="4" id="KW-0274">FAD</keyword>
<evidence type="ECO:0000313" key="10">
    <source>
        <dbReference type="Proteomes" id="UP000510682"/>
    </source>
</evidence>
<dbReference type="InterPro" id="IPR020946">
    <property type="entry name" value="Flavin_mOase-like"/>
</dbReference>
<dbReference type="Pfam" id="PF00743">
    <property type="entry name" value="FMO-like"/>
    <property type="match status" value="1"/>
</dbReference>
<dbReference type="Gene3D" id="3.50.50.60">
    <property type="entry name" value="FAD/NAD(P)-binding domain"/>
    <property type="match status" value="2"/>
</dbReference>
<dbReference type="GO" id="GO:0050661">
    <property type="term" value="F:NADP binding"/>
    <property type="evidence" value="ECO:0007669"/>
    <property type="project" value="InterPro"/>
</dbReference>
<dbReference type="GO" id="GO:0050660">
    <property type="term" value="F:flavin adenine dinucleotide binding"/>
    <property type="evidence" value="ECO:0007669"/>
    <property type="project" value="InterPro"/>
</dbReference>
<accession>A0A7D6IRB5</accession>
<reference evidence="10" key="1">
    <citation type="submission" date="2020-07" db="EMBL/GenBank/DDBJ databases">
        <title>Description of Mycobacterium gordonae subsp. intergordonae subsp.nov. and Mycobacterium gordonae subsp. gordonae subsp. nov.</title>
        <authorList>
            <person name="Yu X."/>
        </authorList>
    </citation>
    <scope>NUCLEOTIDE SEQUENCE [LARGE SCALE GENOMIC DNA]</scope>
    <source>
        <strain evidence="10">24</strain>
    </source>
</reference>
<keyword evidence="10" id="KW-1185">Reference proteome</keyword>
<dbReference type="EMBL" id="CP059165">
    <property type="protein sequence ID" value="QLL10060.1"/>
    <property type="molecule type" value="Genomic_DNA"/>
</dbReference>
<organism evidence="9 10">
    <name type="scientific">Mycobacterium vicinigordonae</name>
    <dbReference type="NCBI Taxonomy" id="1719132"/>
    <lineage>
        <taxon>Bacteria</taxon>
        <taxon>Bacillati</taxon>
        <taxon>Actinomycetota</taxon>
        <taxon>Actinomycetes</taxon>
        <taxon>Mycobacteriales</taxon>
        <taxon>Mycobacteriaceae</taxon>
        <taxon>Mycobacterium</taxon>
    </lineage>
</organism>
<dbReference type="Proteomes" id="UP000510682">
    <property type="component" value="Chromosome"/>
</dbReference>
<evidence type="ECO:0000256" key="5">
    <source>
        <dbReference type="ARBA" id="ARBA00022857"/>
    </source>
</evidence>
<proteinExistence type="inferred from homology"/>
<evidence type="ECO:0000256" key="3">
    <source>
        <dbReference type="ARBA" id="ARBA00022630"/>
    </source>
</evidence>
<evidence type="ECO:0000256" key="6">
    <source>
        <dbReference type="ARBA" id="ARBA00023002"/>
    </source>
</evidence>
<evidence type="ECO:0000256" key="8">
    <source>
        <dbReference type="SAM" id="MobiDB-lite"/>
    </source>
</evidence>
<keyword evidence="6" id="KW-0560">Oxidoreductase</keyword>
<keyword evidence="5" id="KW-0521">NADP</keyword>
<name>A0A7D6IRB5_9MYCO</name>
<dbReference type="PANTHER" id="PTHR43098">
    <property type="entry name" value="L-ORNITHINE N(5)-MONOOXYGENASE-RELATED"/>
    <property type="match status" value="1"/>
</dbReference>
<dbReference type="InterPro" id="IPR036188">
    <property type="entry name" value="FAD/NAD-bd_sf"/>
</dbReference>
<feature type="region of interest" description="Disordered" evidence="8">
    <location>
        <begin position="515"/>
        <end position="545"/>
    </location>
</feature>
<reference evidence="10" key="3">
    <citation type="submission" date="2023-07" db="EMBL/GenBank/DDBJ databases">
        <title>Description of Mycobacterium gordonae subsp. intergordonae subsp.nov. and Mycobacterium gordonae subsp. gordonae subsp. nov.</title>
        <authorList>
            <person name="Huang H."/>
        </authorList>
    </citation>
    <scope>NUCLEOTIDE SEQUENCE [LARGE SCALE GENOMIC DNA]</scope>
    <source>
        <strain evidence="10">24</strain>
    </source>
</reference>
<keyword evidence="7" id="KW-0503">Monooxygenase</keyword>
<protein>
    <submittedName>
        <fullName evidence="9">NAD(P)/FAD-dependent oxidoreductase</fullName>
    </submittedName>
</protein>
<dbReference type="KEGG" id="mgor:H0P51_07385"/>
<evidence type="ECO:0000256" key="1">
    <source>
        <dbReference type="ARBA" id="ARBA00001974"/>
    </source>
</evidence>
<comment type="cofactor">
    <cofactor evidence="1">
        <name>FAD</name>
        <dbReference type="ChEBI" id="CHEBI:57692"/>
    </cofactor>
</comment>
<comment type="similarity">
    <text evidence="2">Belongs to the FAD-binding monooxygenase family.</text>
</comment>
<dbReference type="AlphaFoldDB" id="A0A7D6IRB5"/>
<evidence type="ECO:0000256" key="7">
    <source>
        <dbReference type="ARBA" id="ARBA00023033"/>
    </source>
</evidence>
<dbReference type="GO" id="GO:0004499">
    <property type="term" value="F:N,N-dimethylaniline monooxygenase activity"/>
    <property type="evidence" value="ECO:0007669"/>
    <property type="project" value="InterPro"/>
</dbReference>
<dbReference type="SUPFAM" id="SSF51905">
    <property type="entry name" value="FAD/NAD(P)-binding domain"/>
    <property type="match status" value="3"/>
</dbReference>
<dbReference type="InterPro" id="IPR050775">
    <property type="entry name" value="FAD-binding_Monooxygenases"/>
</dbReference>
<evidence type="ECO:0000313" key="9">
    <source>
        <dbReference type="EMBL" id="QLL10060.1"/>
    </source>
</evidence>